<evidence type="ECO:0000256" key="4">
    <source>
        <dbReference type="ARBA" id="ARBA00023136"/>
    </source>
</evidence>
<evidence type="ECO:0000256" key="5">
    <source>
        <dbReference type="SAM" id="MobiDB-lite"/>
    </source>
</evidence>
<dbReference type="EMBL" id="VSWD01000005">
    <property type="protein sequence ID" value="KAK3102075.1"/>
    <property type="molecule type" value="Genomic_DNA"/>
</dbReference>
<evidence type="ECO:0000259" key="8">
    <source>
        <dbReference type="Pfam" id="PF26037"/>
    </source>
</evidence>
<dbReference type="Pfam" id="PF26037">
    <property type="entry name" value="zf-RING_DCST1_C"/>
    <property type="match status" value="1"/>
</dbReference>
<sequence>MNSAKDDCKKALDSLNPIDKIPNPIKRSADMTRSYFHHDWSNMHSRKSETKGIQNQDKTGAKANKQKPPPYEKKRTPGIGVRPGAQEEHKRGVCDVLSVGNSVCNIGSSLTAVCNPFTYLKNKLKAASEAMLTALGYVTAFFKFEVKTDFGISGTVNYSKNASTVLNEVKRDILSRISWILNIFSTISNVLGLTLIILFVKSLLYIKKYRTKDRFDNIYITQAFVDFDEDCKKRGEEFVLPLVTKEEAVTYVITTTKRLSPAESRTLNTDIRIVLIHVLISTLTIGFDYVLYYALFLVTKYSNVALTVEGISTIDVNVGGNGIFAVVLRAMVDNLNLNSTFSVDLNFTCCLPNPSYPDISNIPVLLLLYAIAIFFVVMQGYGMRLRRKIASSFYPEQEVCRIHYLHEKIIHQRLTFKTWLKDLVFSRRKENEVRERISLRAVLAYRSPFFAKYIEAILPDKRSCLSCDKVARRGMIFKKCDNKSCNALYCEDCFKFIKGHCLVCDTKKEISSAQKKNERNIRSV</sequence>
<dbReference type="InterPro" id="IPR051856">
    <property type="entry name" value="CSR-E3_Ligase_Protein"/>
</dbReference>
<evidence type="ECO:0000313" key="9">
    <source>
        <dbReference type="EMBL" id="KAK3102075.1"/>
    </source>
</evidence>
<organism evidence="9 10">
    <name type="scientific">Pinctada imbricata</name>
    <name type="common">Atlantic pearl-oyster</name>
    <name type="synonym">Pinctada martensii</name>
    <dbReference type="NCBI Taxonomy" id="66713"/>
    <lineage>
        <taxon>Eukaryota</taxon>
        <taxon>Metazoa</taxon>
        <taxon>Spiralia</taxon>
        <taxon>Lophotrochozoa</taxon>
        <taxon>Mollusca</taxon>
        <taxon>Bivalvia</taxon>
        <taxon>Autobranchia</taxon>
        <taxon>Pteriomorphia</taxon>
        <taxon>Pterioida</taxon>
        <taxon>Pterioidea</taxon>
        <taxon>Pteriidae</taxon>
        <taxon>Pinctada</taxon>
    </lineage>
</organism>
<evidence type="ECO:0000256" key="1">
    <source>
        <dbReference type="ARBA" id="ARBA00004141"/>
    </source>
</evidence>
<dbReference type="AlphaFoldDB" id="A0AA89BZ53"/>
<dbReference type="InterPro" id="IPR058842">
    <property type="entry name" value="DCST1_C"/>
</dbReference>
<evidence type="ECO:0000256" key="6">
    <source>
        <dbReference type="SAM" id="Phobius"/>
    </source>
</evidence>
<accession>A0AA89BZ53</accession>
<dbReference type="InterPro" id="IPR012858">
    <property type="entry name" value="DC_STAMP-like"/>
</dbReference>
<comment type="caution">
    <text evidence="9">The sequence shown here is derived from an EMBL/GenBank/DDBJ whole genome shotgun (WGS) entry which is preliminary data.</text>
</comment>
<keyword evidence="3 6" id="KW-1133">Transmembrane helix</keyword>
<dbReference type="GO" id="GO:0016020">
    <property type="term" value="C:membrane"/>
    <property type="evidence" value="ECO:0007669"/>
    <property type="project" value="UniProtKB-SubCell"/>
</dbReference>
<evidence type="ECO:0000256" key="2">
    <source>
        <dbReference type="ARBA" id="ARBA00022692"/>
    </source>
</evidence>
<keyword evidence="2 6" id="KW-0812">Transmembrane</keyword>
<feature type="domain" description="Dendritic cell-specific transmembrane protein-like" evidence="7">
    <location>
        <begin position="215"/>
        <end position="406"/>
    </location>
</feature>
<evidence type="ECO:0000256" key="3">
    <source>
        <dbReference type="ARBA" id="ARBA00022989"/>
    </source>
</evidence>
<evidence type="ECO:0008006" key="11">
    <source>
        <dbReference type="Google" id="ProtNLM"/>
    </source>
</evidence>
<feature type="transmembrane region" description="Helical" evidence="6">
    <location>
        <begin position="273"/>
        <end position="295"/>
    </location>
</feature>
<reference evidence="9" key="1">
    <citation type="submission" date="2019-08" db="EMBL/GenBank/DDBJ databases">
        <title>The improved chromosome-level genome for the pearl oyster Pinctada fucata martensii using PacBio sequencing and Hi-C.</title>
        <authorList>
            <person name="Zheng Z."/>
        </authorList>
    </citation>
    <scope>NUCLEOTIDE SEQUENCE</scope>
    <source>
        <strain evidence="9">ZZ-2019</strain>
        <tissue evidence="9">Adductor muscle</tissue>
    </source>
</reference>
<dbReference type="Proteomes" id="UP001186944">
    <property type="component" value="Unassembled WGS sequence"/>
</dbReference>
<feature type="region of interest" description="Disordered" evidence="5">
    <location>
        <begin position="1"/>
        <end position="86"/>
    </location>
</feature>
<dbReference type="PANTHER" id="PTHR21041:SF9">
    <property type="entry name" value="DENDRITIC CELL-SPECIFIC TRANSMEMBRANE PROTEIN-LIKE DOMAIN-CONTAINING PROTEIN"/>
    <property type="match status" value="1"/>
</dbReference>
<feature type="compositionally biased region" description="Basic and acidic residues" evidence="5">
    <location>
        <begin position="1"/>
        <end position="12"/>
    </location>
</feature>
<evidence type="ECO:0000313" key="10">
    <source>
        <dbReference type="Proteomes" id="UP001186944"/>
    </source>
</evidence>
<feature type="compositionally biased region" description="Basic and acidic residues" evidence="5">
    <location>
        <begin position="36"/>
        <end position="50"/>
    </location>
</feature>
<gene>
    <name evidence="9" type="ORF">FSP39_008553</name>
</gene>
<dbReference type="PANTHER" id="PTHR21041">
    <property type="entry name" value="DENDRITIC CELL-SPECIFIC TRANSMEMBRANE PROTEIN"/>
    <property type="match status" value="1"/>
</dbReference>
<keyword evidence="4 6" id="KW-0472">Membrane</keyword>
<proteinExistence type="predicted"/>
<feature type="transmembrane region" description="Helical" evidence="6">
    <location>
        <begin position="362"/>
        <end position="381"/>
    </location>
</feature>
<feature type="transmembrane region" description="Helical" evidence="6">
    <location>
        <begin position="179"/>
        <end position="204"/>
    </location>
</feature>
<evidence type="ECO:0000259" key="7">
    <source>
        <dbReference type="Pfam" id="PF07782"/>
    </source>
</evidence>
<protein>
    <recommendedName>
        <fullName evidence="11">Dendritic cell-specific transmembrane protein-like domain-containing protein</fullName>
    </recommendedName>
</protein>
<comment type="subcellular location">
    <subcellularLocation>
        <location evidence="1">Membrane</location>
        <topology evidence="1">Multi-pass membrane protein</topology>
    </subcellularLocation>
</comment>
<name>A0AA89BZ53_PINIB</name>
<dbReference type="Pfam" id="PF07782">
    <property type="entry name" value="DC_STAMP"/>
    <property type="match status" value="1"/>
</dbReference>
<keyword evidence="10" id="KW-1185">Reference proteome</keyword>
<feature type="domain" description="E3 ubiquitin-protein ligase DCST1-like C-terminal" evidence="8">
    <location>
        <begin position="462"/>
        <end position="506"/>
    </location>
</feature>